<dbReference type="OrthoDB" id="2928at2"/>
<dbReference type="SMART" id="SM00895">
    <property type="entry name" value="FCD"/>
    <property type="match status" value="1"/>
</dbReference>
<dbReference type="EMBL" id="CP001818">
    <property type="protein sequence ID" value="ACZ19883.1"/>
    <property type="molecule type" value="Genomic_DNA"/>
</dbReference>
<protein>
    <submittedName>
        <fullName evidence="5">Transcriptional regulator, GntR family</fullName>
    </submittedName>
</protein>
<dbReference type="SUPFAM" id="SSF46785">
    <property type="entry name" value="Winged helix' DNA-binding domain"/>
    <property type="match status" value="1"/>
</dbReference>
<keyword evidence="1" id="KW-0805">Transcription regulation</keyword>
<keyword evidence="3" id="KW-0804">Transcription</keyword>
<organism evidence="5 6">
    <name type="scientific">Thermanaerovibrio acidaminovorans (strain ATCC 49978 / DSM 6589 / Su883)</name>
    <name type="common">Selenomonas acidaminovorans</name>
    <dbReference type="NCBI Taxonomy" id="525903"/>
    <lineage>
        <taxon>Bacteria</taxon>
        <taxon>Thermotogati</taxon>
        <taxon>Synergistota</taxon>
        <taxon>Synergistia</taxon>
        <taxon>Synergistales</taxon>
        <taxon>Synergistaceae</taxon>
        <taxon>Thermanaerovibrio</taxon>
    </lineage>
</organism>
<dbReference type="Pfam" id="PF07729">
    <property type="entry name" value="FCD"/>
    <property type="match status" value="1"/>
</dbReference>
<evidence type="ECO:0000259" key="4">
    <source>
        <dbReference type="PROSITE" id="PS50949"/>
    </source>
</evidence>
<name>D1B792_THEAS</name>
<dbReference type="Proteomes" id="UP000002030">
    <property type="component" value="Chromosome"/>
</dbReference>
<dbReference type="eggNOG" id="COG1802">
    <property type="taxonomic scope" value="Bacteria"/>
</dbReference>
<evidence type="ECO:0000256" key="2">
    <source>
        <dbReference type="ARBA" id="ARBA00023125"/>
    </source>
</evidence>
<dbReference type="RefSeq" id="WP_012870392.1">
    <property type="nucleotide sequence ID" value="NC_013522.1"/>
</dbReference>
<dbReference type="AlphaFoldDB" id="D1B792"/>
<proteinExistence type="predicted"/>
<dbReference type="PATRIC" id="fig|525903.6.peg.1659"/>
<feature type="domain" description="HTH gntR-type" evidence="4">
    <location>
        <begin position="13"/>
        <end position="80"/>
    </location>
</feature>
<dbReference type="PROSITE" id="PS50949">
    <property type="entry name" value="HTH_GNTR"/>
    <property type="match status" value="1"/>
</dbReference>
<dbReference type="Gene3D" id="1.20.120.530">
    <property type="entry name" value="GntR ligand-binding domain-like"/>
    <property type="match status" value="1"/>
</dbReference>
<dbReference type="GO" id="GO:0003700">
    <property type="term" value="F:DNA-binding transcription factor activity"/>
    <property type="evidence" value="ECO:0007669"/>
    <property type="project" value="InterPro"/>
</dbReference>
<dbReference type="Pfam" id="PF00392">
    <property type="entry name" value="GntR"/>
    <property type="match status" value="1"/>
</dbReference>
<dbReference type="InterPro" id="IPR011711">
    <property type="entry name" value="GntR_C"/>
</dbReference>
<dbReference type="HOGENOM" id="CLU_017584_5_1_0"/>
<dbReference type="Gene3D" id="1.10.10.10">
    <property type="entry name" value="Winged helix-like DNA-binding domain superfamily/Winged helix DNA-binding domain"/>
    <property type="match status" value="1"/>
</dbReference>
<dbReference type="CDD" id="cd07377">
    <property type="entry name" value="WHTH_GntR"/>
    <property type="match status" value="1"/>
</dbReference>
<dbReference type="InterPro" id="IPR008920">
    <property type="entry name" value="TF_FadR/GntR_C"/>
</dbReference>
<dbReference type="KEGG" id="tai:Taci_1669"/>
<dbReference type="STRING" id="525903.Taci_1669"/>
<evidence type="ECO:0000256" key="3">
    <source>
        <dbReference type="ARBA" id="ARBA00023163"/>
    </source>
</evidence>
<dbReference type="PANTHER" id="PTHR43537">
    <property type="entry name" value="TRANSCRIPTIONAL REGULATOR, GNTR FAMILY"/>
    <property type="match status" value="1"/>
</dbReference>
<sequence>MEESLTHQATLYTTSADYVYSTLRREIITKRITSGTRLPEVAIASRLKVSRTPVREALRRLASEGLVLIIPNSGARVASPSRKEMEDAYVVREELECLAIRLACPRVTDRHMRRLEECILEEERAFEERNLERYLEVNEAFHRIITDAAGNRVLKEYVENILARTNVYIVFYDPFYIVESNPSVGEHRSIIEALKARDEELAVERMRNHIRLSKGSLFSGETGGR</sequence>
<dbReference type="SUPFAM" id="SSF48008">
    <property type="entry name" value="GntR ligand-binding domain-like"/>
    <property type="match status" value="1"/>
</dbReference>
<dbReference type="InterPro" id="IPR000524">
    <property type="entry name" value="Tscrpt_reg_HTH_GntR"/>
</dbReference>
<evidence type="ECO:0000313" key="5">
    <source>
        <dbReference type="EMBL" id="ACZ19883.1"/>
    </source>
</evidence>
<gene>
    <name evidence="5" type="ordered locus">Taci_1669</name>
</gene>
<keyword evidence="2" id="KW-0238">DNA-binding</keyword>
<dbReference type="PANTHER" id="PTHR43537:SF5">
    <property type="entry name" value="UXU OPERON TRANSCRIPTIONAL REGULATOR"/>
    <property type="match status" value="1"/>
</dbReference>
<dbReference type="EnsemblBacteria" id="ACZ19883">
    <property type="protein sequence ID" value="ACZ19883"/>
    <property type="gene ID" value="Taci_1669"/>
</dbReference>
<accession>D1B792</accession>
<keyword evidence="6" id="KW-1185">Reference proteome</keyword>
<dbReference type="InterPro" id="IPR036388">
    <property type="entry name" value="WH-like_DNA-bd_sf"/>
</dbReference>
<dbReference type="GO" id="GO:0003677">
    <property type="term" value="F:DNA binding"/>
    <property type="evidence" value="ECO:0007669"/>
    <property type="project" value="UniProtKB-KW"/>
</dbReference>
<dbReference type="SMART" id="SM00345">
    <property type="entry name" value="HTH_GNTR"/>
    <property type="match status" value="1"/>
</dbReference>
<reference evidence="5 6" key="1">
    <citation type="journal article" date="2009" name="Stand. Genomic Sci.">
        <title>Complete genome sequence of Thermanaerovibrio acidaminovorans type strain (Su883).</title>
        <authorList>
            <person name="Chovatia M."/>
            <person name="Sikorski J."/>
            <person name="Schroder M."/>
            <person name="Lapidus A."/>
            <person name="Nolan M."/>
            <person name="Tice H."/>
            <person name="Glavina Del Rio T."/>
            <person name="Copeland A."/>
            <person name="Cheng J.F."/>
            <person name="Lucas S."/>
            <person name="Chen F."/>
            <person name="Bruce D."/>
            <person name="Goodwin L."/>
            <person name="Pitluck S."/>
            <person name="Ivanova N."/>
            <person name="Mavromatis K."/>
            <person name="Ovchinnikova G."/>
            <person name="Pati A."/>
            <person name="Chen A."/>
            <person name="Palaniappan K."/>
            <person name="Land M."/>
            <person name="Hauser L."/>
            <person name="Chang Y.J."/>
            <person name="Jeffries C.D."/>
            <person name="Chain P."/>
            <person name="Saunders E."/>
            <person name="Detter J.C."/>
            <person name="Brettin T."/>
            <person name="Rohde M."/>
            <person name="Goker M."/>
            <person name="Spring S."/>
            <person name="Bristow J."/>
            <person name="Markowitz V."/>
            <person name="Hugenholtz P."/>
            <person name="Kyrpides N.C."/>
            <person name="Klenk H.P."/>
            <person name="Eisen J.A."/>
        </authorList>
    </citation>
    <scope>NUCLEOTIDE SEQUENCE [LARGE SCALE GENOMIC DNA]</scope>
    <source>
        <strain evidence="6">ATCC 49978 / DSM 6589 / Su883</strain>
    </source>
</reference>
<dbReference type="InterPro" id="IPR036390">
    <property type="entry name" value="WH_DNA-bd_sf"/>
</dbReference>
<evidence type="ECO:0000313" key="6">
    <source>
        <dbReference type="Proteomes" id="UP000002030"/>
    </source>
</evidence>
<dbReference type="PRINTS" id="PR00035">
    <property type="entry name" value="HTHGNTR"/>
</dbReference>
<evidence type="ECO:0000256" key="1">
    <source>
        <dbReference type="ARBA" id="ARBA00023015"/>
    </source>
</evidence>